<feature type="domain" description="CBS" evidence="3">
    <location>
        <begin position="323"/>
        <end position="380"/>
    </location>
</feature>
<dbReference type="InterPro" id="IPR046342">
    <property type="entry name" value="CBS_dom_sf"/>
</dbReference>
<keyword evidence="2" id="KW-0472">Membrane</keyword>
<dbReference type="PANTHER" id="PTHR33741">
    <property type="entry name" value="TRANSMEMBRANE PROTEIN DDB_G0269096-RELATED"/>
    <property type="match status" value="1"/>
</dbReference>
<keyword evidence="2" id="KW-1133">Transmembrane helix</keyword>
<protein>
    <submittedName>
        <fullName evidence="4">CBS domain-containing protein</fullName>
    </submittedName>
</protein>
<keyword evidence="5" id="KW-1185">Reference proteome</keyword>
<reference evidence="5" key="1">
    <citation type="submission" date="2018-09" db="EMBL/GenBank/DDBJ databases">
        <title>Acidovorax cavernicola nov. sp. isolated from Gruta de las Maravillas (Aracena, Spain).</title>
        <authorList>
            <person name="Jurado V."/>
            <person name="Gutierrez-Patricio S."/>
            <person name="Gonzalez-Pimentel J.L."/>
            <person name="Miller A.Z."/>
            <person name="Laiz L."/>
            <person name="Saiz-Jimenez C."/>
        </authorList>
    </citation>
    <scope>NUCLEOTIDE SEQUENCE [LARGE SCALE GENOMIC DNA]</scope>
    <source>
        <strain evidence="5">1011MAR3C25</strain>
    </source>
</reference>
<accession>A0A418T7W9</accession>
<feature type="transmembrane region" description="Helical" evidence="2">
    <location>
        <begin position="20"/>
        <end position="40"/>
    </location>
</feature>
<feature type="transmembrane region" description="Helical" evidence="2">
    <location>
        <begin position="139"/>
        <end position="163"/>
    </location>
</feature>
<comment type="caution">
    <text evidence="4">The sequence shown here is derived from an EMBL/GenBank/DDBJ whole genome shotgun (WGS) entry which is preliminary data.</text>
</comment>
<dbReference type="InterPro" id="IPR058581">
    <property type="entry name" value="TM_HPP"/>
</dbReference>
<dbReference type="SUPFAM" id="SSF54631">
    <property type="entry name" value="CBS-domain pair"/>
    <property type="match status" value="1"/>
</dbReference>
<dbReference type="InterPro" id="IPR007065">
    <property type="entry name" value="HPP"/>
</dbReference>
<evidence type="ECO:0000256" key="1">
    <source>
        <dbReference type="PROSITE-ProRule" id="PRU00703"/>
    </source>
</evidence>
<evidence type="ECO:0000256" key="2">
    <source>
        <dbReference type="SAM" id="Phobius"/>
    </source>
</evidence>
<evidence type="ECO:0000313" key="5">
    <source>
        <dbReference type="Proteomes" id="UP000284202"/>
    </source>
</evidence>
<dbReference type="AlphaFoldDB" id="A0A418T7W9"/>
<sequence>MTHFLRSVGPAVPHASPKEAVRAGLGALLGLLMAGLFLLAPSVDDRLGLYLIAPFGATSVLVFAAPNSPLAQPWSAIMGNLASALMGIAACMLIPDPVLRVAVAVGAAITAMILIRALHPPGGAVAMTAALNPDATLELGWSFAFAPVACGTLALILIAVIYARITGRRYPFRQFEEKNPHGTGDLNPLKRIGLNENELVSILERYNQTMNLGVADLARLIGAAEMVIASHRGTGSTAADIMSRDLITVGPDAPLFEVAELFRRHAFTSLPVVGDGNEFHGVIFQLHLIRHADERAQRRVGGFLSAMGRLIGHGSGARARDVMDVRIPRAAPETPVSALLPLMSDGHCDAVPVLDGTRIVGIVTRTDIIAALAHQSVQRA</sequence>
<gene>
    <name evidence="4" type="ORF">D3P04_00645</name>
</gene>
<dbReference type="Pfam" id="PF00571">
    <property type="entry name" value="CBS"/>
    <property type="match status" value="2"/>
</dbReference>
<dbReference type="CDD" id="cd04600">
    <property type="entry name" value="CBS_pair_HPP_assoc"/>
    <property type="match status" value="1"/>
</dbReference>
<evidence type="ECO:0000313" key="4">
    <source>
        <dbReference type="EMBL" id="RJE89196.1"/>
    </source>
</evidence>
<dbReference type="PANTHER" id="PTHR33741:SF5">
    <property type="entry name" value="TRANSMEMBRANE PROTEIN DDB_G0269096-RELATED"/>
    <property type="match status" value="1"/>
</dbReference>
<keyword evidence="2" id="KW-0812">Transmembrane</keyword>
<dbReference type="EMBL" id="QZCG01000001">
    <property type="protein sequence ID" value="RJE89196.1"/>
    <property type="molecule type" value="Genomic_DNA"/>
</dbReference>
<name>A0A418T7W9_9RHOB</name>
<dbReference type="PROSITE" id="PS51371">
    <property type="entry name" value="CBS"/>
    <property type="match status" value="2"/>
</dbReference>
<organism evidence="4 5">
    <name type="scientific">Paracoccus onubensis</name>
    <dbReference type="NCBI Taxonomy" id="1675788"/>
    <lineage>
        <taxon>Bacteria</taxon>
        <taxon>Pseudomonadati</taxon>
        <taxon>Pseudomonadota</taxon>
        <taxon>Alphaproteobacteria</taxon>
        <taxon>Rhodobacterales</taxon>
        <taxon>Paracoccaceae</taxon>
        <taxon>Paracoccus</taxon>
    </lineage>
</organism>
<feature type="transmembrane region" description="Helical" evidence="2">
    <location>
        <begin position="71"/>
        <end position="94"/>
    </location>
</feature>
<dbReference type="Gene3D" id="3.10.580.10">
    <property type="entry name" value="CBS-domain"/>
    <property type="match status" value="1"/>
</dbReference>
<feature type="transmembrane region" description="Helical" evidence="2">
    <location>
        <begin position="101"/>
        <end position="119"/>
    </location>
</feature>
<feature type="transmembrane region" description="Helical" evidence="2">
    <location>
        <begin position="47"/>
        <end position="65"/>
    </location>
</feature>
<dbReference type="SMART" id="SM00116">
    <property type="entry name" value="CBS"/>
    <property type="match status" value="2"/>
</dbReference>
<evidence type="ECO:0000259" key="3">
    <source>
        <dbReference type="PROSITE" id="PS51371"/>
    </source>
</evidence>
<dbReference type="RefSeq" id="WP_119744904.1">
    <property type="nucleotide sequence ID" value="NZ_QZCG01000001.1"/>
</dbReference>
<dbReference type="Proteomes" id="UP000284202">
    <property type="component" value="Unassembled WGS sequence"/>
</dbReference>
<dbReference type="InterPro" id="IPR000644">
    <property type="entry name" value="CBS_dom"/>
</dbReference>
<proteinExistence type="predicted"/>
<dbReference type="OrthoDB" id="9811720at2"/>
<dbReference type="Pfam" id="PF04982">
    <property type="entry name" value="TM_HPP"/>
    <property type="match status" value="1"/>
</dbReference>
<keyword evidence="1" id="KW-0129">CBS domain</keyword>
<feature type="domain" description="CBS" evidence="3">
    <location>
        <begin position="242"/>
        <end position="298"/>
    </location>
</feature>